<organism evidence="1 2">
    <name type="scientific">Halosquirtibacter laminarini</name>
    <dbReference type="NCBI Taxonomy" id="3374600"/>
    <lineage>
        <taxon>Bacteria</taxon>
        <taxon>Pseudomonadati</taxon>
        <taxon>Bacteroidota</taxon>
        <taxon>Bacteroidia</taxon>
        <taxon>Marinilabiliales</taxon>
        <taxon>Prolixibacteraceae</taxon>
        <taxon>Halosquirtibacter</taxon>
    </lineage>
</organism>
<evidence type="ECO:0000313" key="2">
    <source>
        <dbReference type="Proteomes" id="UP000826212"/>
    </source>
</evidence>
<reference evidence="1" key="1">
    <citation type="submission" date="2021-08" db="EMBL/GenBank/DDBJ databases">
        <title>Novel anaerobic bacterium isolated from sea squirt in East Sea, Republic of Korea.</title>
        <authorList>
            <person name="Nguyen T.H."/>
            <person name="Li Z."/>
            <person name="Lee Y.-J."/>
            <person name="Ko J."/>
            <person name="Kim S.-G."/>
        </authorList>
    </citation>
    <scope>NUCLEOTIDE SEQUENCE</scope>
    <source>
        <strain evidence="1">KCTC 25031</strain>
    </source>
</reference>
<name>A0AC61NNE1_9BACT</name>
<dbReference type="Proteomes" id="UP000826212">
    <property type="component" value="Chromosome"/>
</dbReference>
<dbReference type="EMBL" id="CP081303">
    <property type="protein sequence ID" value="QZE14672.1"/>
    <property type="molecule type" value="Genomic_DNA"/>
</dbReference>
<evidence type="ECO:0000313" key="1">
    <source>
        <dbReference type="EMBL" id="QZE14672.1"/>
    </source>
</evidence>
<keyword evidence="2" id="KW-1185">Reference proteome</keyword>
<gene>
    <name evidence="1" type="ORF">K4L44_02015</name>
</gene>
<accession>A0AC61NNE1</accession>
<proteinExistence type="predicted"/>
<protein>
    <submittedName>
        <fullName evidence="1">TetR/AcrR family transcriptional regulator</fullName>
    </submittedName>
</protein>
<sequence>MDEPTRDKIIESSRLLFASDGVANVTISRIAKHAGVGRRTIYMYFASKDSLYDEVVAYEVDLIYTKIKEAYEETIHCSTDKVIREYYYSRFYAFKDLIQRNASIRSDFLNDPLRIKSIRKNFDFDEKCLLEQLVKREIKTSSSTSESIIKSLTTLIHIIAVGLEVPHINLNFDSSCDAVLDECVEMITEYIYKKSKS</sequence>